<organism evidence="1 2">
    <name type="scientific">Mesorhabditis belari</name>
    <dbReference type="NCBI Taxonomy" id="2138241"/>
    <lineage>
        <taxon>Eukaryota</taxon>
        <taxon>Metazoa</taxon>
        <taxon>Ecdysozoa</taxon>
        <taxon>Nematoda</taxon>
        <taxon>Chromadorea</taxon>
        <taxon>Rhabditida</taxon>
        <taxon>Rhabditina</taxon>
        <taxon>Rhabditomorpha</taxon>
        <taxon>Rhabditoidea</taxon>
        <taxon>Rhabditidae</taxon>
        <taxon>Mesorhabditinae</taxon>
        <taxon>Mesorhabditis</taxon>
    </lineage>
</organism>
<evidence type="ECO:0000313" key="2">
    <source>
        <dbReference type="WBParaSite" id="MBELARI_LOCUS18532"/>
    </source>
</evidence>
<name>A0AAF3EYD1_9BILA</name>
<accession>A0AAF3EYD1</accession>
<sequence length="249" mass="27289">MSQLLCNECKTTGDEKNFYVCTAHFPDSSFPHAEQLHEVSVCAHCCITNHWGCGAEKPQTIDKFLSTSAAKRLKENFNQCEELLRDIVDGFNELKEEALVIVKKPIHAENDFEKIAAPLEKFKVAMGQGHIMLTGIKGLVKSTLKDDHDAKLHPQSVANSSGFKMKKQEVAPIAVPKSPGSFQPRKILVAMQDAVRREPEIPFNSGHQAAQTFGGNGSNGGPSTTSYGFNGGIRKAQGFFVPDKYLKGI</sequence>
<dbReference type="WBParaSite" id="MBELARI_LOCUS18532">
    <property type="protein sequence ID" value="MBELARI_LOCUS18532"/>
    <property type="gene ID" value="MBELARI_LOCUS18532"/>
</dbReference>
<dbReference type="AlphaFoldDB" id="A0AAF3EYD1"/>
<dbReference type="Proteomes" id="UP000887575">
    <property type="component" value="Unassembled WGS sequence"/>
</dbReference>
<reference evidence="2" key="1">
    <citation type="submission" date="2024-02" db="UniProtKB">
        <authorList>
            <consortium name="WormBaseParasite"/>
        </authorList>
    </citation>
    <scope>IDENTIFICATION</scope>
</reference>
<protein>
    <submittedName>
        <fullName evidence="2">Uncharacterized protein</fullName>
    </submittedName>
</protein>
<keyword evidence="1" id="KW-1185">Reference proteome</keyword>
<proteinExistence type="predicted"/>
<evidence type="ECO:0000313" key="1">
    <source>
        <dbReference type="Proteomes" id="UP000887575"/>
    </source>
</evidence>